<dbReference type="InterPro" id="IPR005227">
    <property type="entry name" value="YqgF"/>
</dbReference>
<dbReference type="EMBL" id="JAIGNQ010000004">
    <property type="protein sequence ID" value="MBX7489404.1"/>
    <property type="molecule type" value="Genomic_DNA"/>
</dbReference>
<dbReference type="InterPro" id="IPR012337">
    <property type="entry name" value="RNaseH-like_sf"/>
</dbReference>
<comment type="similarity">
    <text evidence="5">Belongs to the YqgF HJR family.</text>
</comment>
<evidence type="ECO:0000313" key="8">
    <source>
        <dbReference type="Proteomes" id="UP000776651"/>
    </source>
</evidence>
<dbReference type="InterPro" id="IPR037027">
    <property type="entry name" value="YqgF/RNaseH-like_dom_sf"/>
</dbReference>
<keyword evidence="8" id="KW-1185">Reference proteome</keyword>
<evidence type="ECO:0000313" key="7">
    <source>
        <dbReference type="EMBL" id="MBX7489404.1"/>
    </source>
</evidence>
<dbReference type="EC" id="3.1.-.-" evidence="5"/>
<dbReference type="NCBIfam" id="TIGR00250">
    <property type="entry name" value="RNAse_H_YqgF"/>
    <property type="match status" value="1"/>
</dbReference>
<evidence type="ECO:0000256" key="5">
    <source>
        <dbReference type="HAMAP-Rule" id="MF_00651"/>
    </source>
</evidence>
<dbReference type="CDD" id="cd16964">
    <property type="entry name" value="YqgF"/>
    <property type="match status" value="1"/>
</dbReference>
<dbReference type="RefSeq" id="WP_221598572.1">
    <property type="nucleotide sequence ID" value="NZ_JAIGNQ010000004.1"/>
</dbReference>
<protein>
    <recommendedName>
        <fullName evidence="5">Putative pre-16S rRNA nuclease</fullName>
        <ecNumber evidence="5">3.1.-.-</ecNumber>
    </recommendedName>
</protein>
<keyword evidence="2 5" id="KW-0690">Ribosome biogenesis</keyword>
<reference evidence="7 8" key="1">
    <citation type="submission" date="2021-08" db="EMBL/GenBank/DDBJ databases">
        <title>Comparative Genomics Analysis of the Genus Qipengyuania Reveals Extensive Genetic Diversity and Metabolic Versatility, Including the Description of Fifteen Novel Species.</title>
        <authorList>
            <person name="Liu Y."/>
        </authorList>
    </citation>
    <scope>NUCLEOTIDE SEQUENCE [LARGE SCALE GENOMIC DNA]</scope>
    <source>
        <strain evidence="7 8">GH25</strain>
    </source>
</reference>
<accession>A0ABS7JHB9</accession>
<gene>
    <name evidence="7" type="primary">ruvX</name>
    <name evidence="7" type="ORF">K3177_12845</name>
</gene>
<evidence type="ECO:0000256" key="3">
    <source>
        <dbReference type="ARBA" id="ARBA00022722"/>
    </source>
</evidence>
<dbReference type="HAMAP" id="MF_00651">
    <property type="entry name" value="Nuclease_YqgF"/>
    <property type="match status" value="1"/>
</dbReference>
<name>A0ABS7JHB9_9SPHN</name>
<proteinExistence type="inferred from homology"/>
<evidence type="ECO:0000259" key="6">
    <source>
        <dbReference type="SMART" id="SM00732"/>
    </source>
</evidence>
<comment type="caution">
    <text evidence="7">The sequence shown here is derived from an EMBL/GenBank/DDBJ whole genome shotgun (WGS) entry which is preliminary data.</text>
</comment>
<dbReference type="SMART" id="SM00732">
    <property type="entry name" value="YqgFc"/>
    <property type="match status" value="1"/>
</dbReference>
<dbReference type="Proteomes" id="UP000776651">
    <property type="component" value="Unassembled WGS sequence"/>
</dbReference>
<evidence type="ECO:0000256" key="1">
    <source>
        <dbReference type="ARBA" id="ARBA00022490"/>
    </source>
</evidence>
<keyword evidence="3 5" id="KW-0540">Nuclease</keyword>
<dbReference type="SUPFAM" id="SSF53098">
    <property type="entry name" value="Ribonuclease H-like"/>
    <property type="match status" value="1"/>
</dbReference>
<dbReference type="InterPro" id="IPR006641">
    <property type="entry name" value="YqgF/RNaseH-like_dom"/>
</dbReference>
<comment type="subcellular location">
    <subcellularLocation>
        <location evidence="5">Cytoplasm</location>
    </subcellularLocation>
</comment>
<keyword evidence="1 5" id="KW-0963">Cytoplasm</keyword>
<dbReference type="Gene3D" id="3.30.420.140">
    <property type="entry name" value="YqgF/RNase H-like domain"/>
    <property type="match status" value="1"/>
</dbReference>
<dbReference type="GO" id="GO:0016787">
    <property type="term" value="F:hydrolase activity"/>
    <property type="evidence" value="ECO:0007669"/>
    <property type="project" value="UniProtKB-KW"/>
</dbReference>
<sequence>MDSGAGLVTDNALTYGDVLPEGGALLGLDLGTKTIGVATCDAGWRYATAGKTIARGKFTKDCGILRALATERSIRGLVIGLPRNMDGTEGPRAQASRAYARNLSAALELPVLLWDERWSTSSAEAAMIGQDMSRSKRAARIDSHAAAVILQGAIDTLAGGGF</sequence>
<dbReference type="PANTHER" id="PTHR33317">
    <property type="entry name" value="POLYNUCLEOTIDYL TRANSFERASE, RIBONUCLEASE H-LIKE SUPERFAMILY PROTEIN"/>
    <property type="match status" value="1"/>
</dbReference>
<evidence type="ECO:0000256" key="4">
    <source>
        <dbReference type="ARBA" id="ARBA00022801"/>
    </source>
</evidence>
<dbReference type="PANTHER" id="PTHR33317:SF4">
    <property type="entry name" value="POLYNUCLEOTIDYL TRANSFERASE, RIBONUCLEASE H-LIKE SUPERFAMILY PROTEIN"/>
    <property type="match status" value="1"/>
</dbReference>
<dbReference type="Pfam" id="PF03652">
    <property type="entry name" value="RuvX"/>
    <property type="match status" value="1"/>
</dbReference>
<keyword evidence="4 5" id="KW-0378">Hydrolase</keyword>
<feature type="domain" description="YqgF/RNase H-like" evidence="6">
    <location>
        <begin position="23"/>
        <end position="123"/>
    </location>
</feature>
<organism evidence="7 8">
    <name type="scientific">Qipengyuania pacifica</name>
    <dbReference type="NCBI Taxonomy" id="2860199"/>
    <lineage>
        <taxon>Bacteria</taxon>
        <taxon>Pseudomonadati</taxon>
        <taxon>Pseudomonadota</taxon>
        <taxon>Alphaproteobacteria</taxon>
        <taxon>Sphingomonadales</taxon>
        <taxon>Erythrobacteraceae</taxon>
        <taxon>Qipengyuania</taxon>
    </lineage>
</organism>
<evidence type="ECO:0000256" key="2">
    <source>
        <dbReference type="ARBA" id="ARBA00022517"/>
    </source>
</evidence>
<comment type="function">
    <text evidence="5">Could be a nuclease involved in processing of the 5'-end of pre-16S rRNA.</text>
</comment>